<feature type="transmembrane region" description="Helical" evidence="1">
    <location>
        <begin position="45"/>
        <end position="63"/>
    </location>
</feature>
<evidence type="ECO:0000313" key="2">
    <source>
        <dbReference type="EMBL" id="KAA5377511.1"/>
    </source>
</evidence>
<feature type="transmembrane region" description="Helical" evidence="1">
    <location>
        <begin position="7"/>
        <end position="25"/>
    </location>
</feature>
<name>A0A5M5ZN56_9BACT</name>
<keyword evidence="1" id="KW-0812">Transmembrane</keyword>
<proteinExistence type="predicted"/>
<dbReference type="EMBL" id="VVZB01000202">
    <property type="protein sequence ID" value="KAA5377511.1"/>
    <property type="molecule type" value="Genomic_DNA"/>
</dbReference>
<protein>
    <submittedName>
        <fullName evidence="2">UPF0104 family protein</fullName>
    </submittedName>
</protein>
<keyword evidence="1" id="KW-1133">Transmembrane helix</keyword>
<keyword evidence="1" id="KW-0472">Membrane</keyword>
<dbReference type="AlphaFoldDB" id="A0A5M5ZN56"/>
<reference evidence="2 3" key="1">
    <citation type="journal article" date="2019" name="Nat. Med.">
        <title>A library of human gut bacterial isolates paired with longitudinal multiomics data enables mechanistic microbiome research.</title>
        <authorList>
            <person name="Poyet M."/>
            <person name="Groussin M."/>
            <person name="Gibbons S.M."/>
            <person name="Avila-Pacheco J."/>
            <person name="Jiang X."/>
            <person name="Kearney S.M."/>
            <person name="Perrotta A.R."/>
            <person name="Berdy B."/>
            <person name="Zhao S."/>
            <person name="Lieberman T.D."/>
            <person name="Swanson P.K."/>
            <person name="Smith M."/>
            <person name="Roesemann S."/>
            <person name="Alexander J.E."/>
            <person name="Rich S.A."/>
            <person name="Livny J."/>
            <person name="Vlamakis H."/>
            <person name="Clish C."/>
            <person name="Bullock K."/>
            <person name="Deik A."/>
            <person name="Scott J."/>
            <person name="Pierce K.A."/>
            <person name="Xavier R.J."/>
            <person name="Alm E.J."/>
        </authorList>
    </citation>
    <scope>NUCLEOTIDE SEQUENCE [LARGE SCALE GENOMIC DNA]</scope>
    <source>
        <strain evidence="2 3">BIOML-A5</strain>
    </source>
</reference>
<dbReference type="Proteomes" id="UP000347681">
    <property type="component" value="Unassembled WGS sequence"/>
</dbReference>
<gene>
    <name evidence="2" type="ORF">F2Y61_25205</name>
</gene>
<organism evidence="2 3">
    <name type="scientific">Phocaeicola dorei</name>
    <dbReference type="NCBI Taxonomy" id="357276"/>
    <lineage>
        <taxon>Bacteria</taxon>
        <taxon>Pseudomonadati</taxon>
        <taxon>Bacteroidota</taxon>
        <taxon>Bacteroidia</taxon>
        <taxon>Bacteroidales</taxon>
        <taxon>Bacteroidaceae</taxon>
        <taxon>Phocaeicola</taxon>
    </lineage>
</organism>
<evidence type="ECO:0000256" key="1">
    <source>
        <dbReference type="SAM" id="Phobius"/>
    </source>
</evidence>
<comment type="caution">
    <text evidence="2">The sequence shown here is derived from an EMBL/GenBank/DDBJ whole genome shotgun (WGS) entry which is preliminary data.</text>
</comment>
<sequence>MNKLLKKTLKIILPILLGGFILYWVYRDFDFSKAEEVLLHQTNWWWMLLSLFFGVMSHVLRGWRW</sequence>
<feature type="non-terminal residue" evidence="2">
    <location>
        <position position="65"/>
    </location>
</feature>
<evidence type="ECO:0000313" key="3">
    <source>
        <dbReference type="Proteomes" id="UP000347681"/>
    </source>
</evidence>
<accession>A0A5M5ZN56</accession>